<feature type="transmembrane region" description="Helical" evidence="8">
    <location>
        <begin position="6"/>
        <end position="31"/>
    </location>
</feature>
<comment type="subcellular location">
    <subcellularLocation>
        <location evidence="1 8">Cell membrane</location>
        <topology evidence="1 8">Multi-pass membrane protein</topology>
    </subcellularLocation>
</comment>
<keyword evidence="7 8" id="KW-0472">Membrane</keyword>
<keyword evidence="6 8" id="KW-1133">Transmembrane helix</keyword>
<name>A0A9W6B3P6_9LACO</name>
<reference evidence="9" key="1">
    <citation type="submission" date="2022-07" db="EMBL/GenBank/DDBJ databases">
        <authorList>
            <person name="Kouya T."/>
            <person name="Ishiyama Y."/>
        </authorList>
    </citation>
    <scope>NUCLEOTIDE SEQUENCE</scope>
    <source>
        <strain evidence="9">WR16-4</strain>
    </source>
</reference>
<evidence type="ECO:0000256" key="6">
    <source>
        <dbReference type="ARBA" id="ARBA00022989"/>
    </source>
</evidence>
<feature type="transmembrane region" description="Helical" evidence="8">
    <location>
        <begin position="200"/>
        <end position="219"/>
    </location>
</feature>
<protein>
    <recommendedName>
        <fullName evidence="8">Probable membrane transporter protein</fullName>
    </recommendedName>
</protein>
<feature type="transmembrane region" description="Helical" evidence="8">
    <location>
        <begin position="43"/>
        <end position="63"/>
    </location>
</feature>
<gene>
    <name evidence="9" type="primary">tauE1_3</name>
    <name evidence="9" type="ORF">WR164_15120</name>
</gene>
<evidence type="ECO:0000256" key="3">
    <source>
        <dbReference type="ARBA" id="ARBA00022448"/>
    </source>
</evidence>
<dbReference type="InterPro" id="IPR052017">
    <property type="entry name" value="TSUP"/>
</dbReference>
<comment type="caution">
    <text evidence="9">The sequence shown here is derived from an EMBL/GenBank/DDBJ whole genome shotgun (WGS) entry which is preliminary data.</text>
</comment>
<organism evidence="9 10">
    <name type="scientific">Philodulcilactobacillus myokoensis</name>
    <dbReference type="NCBI Taxonomy" id="2929573"/>
    <lineage>
        <taxon>Bacteria</taxon>
        <taxon>Bacillati</taxon>
        <taxon>Bacillota</taxon>
        <taxon>Bacilli</taxon>
        <taxon>Lactobacillales</taxon>
        <taxon>Lactobacillaceae</taxon>
        <taxon>Philodulcilactobacillus</taxon>
    </lineage>
</organism>
<dbReference type="InterPro" id="IPR002781">
    <property type="entry name" value="TM_pro_TauE-like"/>
</dbReference>
<accession>A0A9W6B3P6</accession>
<dbReference type="RefSeq" id="WP_286137070.1">
    <property type="nucleotide sequence ID" value="NZ_BRPL01000004.1"/>
</dbReference>
<dbReference type="Proteomes" id="UP001144204">
    <property type="component" value="Unassembled WGS sequence"/>
</dbReference>
<evidence type="ECO:0000256" key="2">
    <source>
        <dbReference type="ARBA" id="ARBA00009142"/>
    </source>
</evidence>
<feature type="transmembrane region" description="Helical" evidence="8">
    <location>
        <begin position="138"/>
        <end position="161"/>
    </location>
</feature>
<evidence type="ECO:0000256" key="1">
    <source>
        <dbReference type="ARBA" id="ARBA00004651"/>
    </source>
</evidence>
<feature type="transmembrane region" description="Helical" evidence="8">
    <location>
        <begin position="75"/>
        <end position="94"/>
    </location>
</feature>
<dbReference type="EMBL" id="BRPL01000004">
    <property type="protein sequence ID" value="GLB47533.1"/>
    <property type="molecule type" value="Genomic_DNA"/>
</dbReference>
<evidence type="ECO:0000256" key="7">
    <source>
        <dbReference type="ARBA" id="ARBA00023136"/>
    </source>
</evidence>
<feature type="transmembrane region" description="Helical" evidence="8">
    <location>
        <begin position="173"/>
        <end position="194"/>
    </location>
</feature>
<comment type="similarity">
    <text evidence="2 8">Belongs to the 4-toluene sulfonate uptake permease (TSUP) (TC 2.A.102) family.</text>
</comment>
<evidence type="ECO:0000313" key="9">
    <source>
        <dbReference type="EMBL" id="GLB47533.1"/>
    </source>
</evidence>
<keyword evidence="4 8" id="KW-1003">Cell membrane</keyword>
<evidence type="ECO:0000256" key="5">
    <source>
        <dbReference type="ARBA" id="ARBA00022692"/>
    </source>
</evidence>
<dbReference type="GO" id="GO:0005886">
    <property type="term" value="C:plasma membrane"/>
    <property type="evidence" value="ECO:0007669"/>
    <property type="project" value="UniProtKB-SubCell"/>
</dbReference>
<feature type="transmembrane region" description="Helical" evidence="8">
    <location>
        <begin position="226"/>
        <end position="244"/>
    </location>
</feature>
<proteinExistence type="inferred from homology"/>
<evidence type="ECO:0000256" key="4">
    <source>
        <dbReference type="ARBA" id="ARBA00022475"/>
    </source>
</evidence>
<evidence type="ECO:0000313" key="10">
    <source>
        <dbReference type="Proteomes" id="UP001144204"/>
    </source>
</evidence>
<keyword evidence="3" id="KW-0813">Transport</keyword>
<evidence type="ECO:0000256" key="8">
    <source>
        <dbReference type="RuleBase" id="RU363041"/>
    </source>
</evidence>
<dbReference type="PANTHER" id="PTHR30269">
    <property type="entry name" value="TRANSMEMBRANE PROTEIN YFCA"/>
    <property type="match status" value="1"/>
</dbReference>
<keyword evidence="5 8" id="KW-0812">Transmembrane</keyword>
<dbReference type="PANTHER" id="PTHR30269:SF0">
    <property type="entry name" value="MEMBRANE TRANSPORTER PROTEIN YFCA-RELATED"/>
    <property type="match status" value="1"/>
</dbReference>
<dbReference type="AlphaFoldDB" id="A0A9W6B3P6"/>
<feature type="transmembrane region" description="Helical" evidence="8">
    <location>
        <begin position="101"/>
        <end position="118"/>
    </location>
</feature>
<dbReference type="Pfam" id="PF01925">
    <property type="entry name" value="TauE"/>
    <property type="match status" value="1"/>
</dbReference>
<keyword evidence="10" id="KW-1185">Reference proteome</keyword>
<reference evidence="9" key="2">
    <citation type="journal article" date="2023" name="PLoS ONE">
        <title>Philodulcilactobacillus myokoensis gen. nov., sp. nov., a fructophilic, acidophilic, and agar-phobic lactic acid bacterium isolated from fermented vegetable extracts.</title>
        <authorList>
            <person name="Kouya T."/>
            <person name="Ishiyama Y."/>
            <person name="Ohashi S."/>
            <person name="Kumakubo R."/>
            <person name="Yamazaki T."/>
            <person name="Otaki T."/>
        </authorList>
    </citation>
    <scope>NUCLEOTIDE SEQUENCE</scope>
    <source>
        <strain evidence="9">WR16-4</strain>
    </source>
</reference>
<sequence length="247" mass="26547">MLSFTTILILIIGGLFAGILNGIVGMAVLTIYPILLAIGVPPIMANITATISVIFSGFTSVASSVSEIKSYKKQTFIITILSVIGCLIGTILLIKSNNGQFKKVVPFIILFAGIMILLPKSKGKHGNEFVTSFQYSLLPLVGIYSGYFGAGAGILIVSILSRIVHKPYPVYNAMRNVSSLVCNIVSSIIFIIFMPVDWHVIIPLAIGLVVGGYLGPIIVRYIPTKIMEIAVGIFAILLAGYLFITTY</sequence>